<evidence type="ECO:0000313" key="2">
    <source>
        <dbReference type="EMBL" id="GFZ77072.1"/>
    </source>
</evidence>
<feature type="transmembrane region" description="Helical" evidence="1">
    <location>
        <begin position="78"/>
        <end position="96"/>
    </location>
</feature>
<reference evidence="2 3" key="1">
    <citation type="journal article" date="2014" name="Int. J. Syst. Evol. Microbiol.">
        <title>Complete genome sequence of Corynebacterium casei LMG S-19264T (=DSM 44701T), isolated from a smear-ripened cheese.</title>
        <authorList>
            <consortium name="US DOE Joint Genome Institute (JGI-PGF)"/>
            <person name="Walter F."/>
            <person name="Albersmeier A."/>
            <person name="Kalinowski J."/>
            <person name="Ruckert C."/>
        </authorList>
    </citation>
    <scope>NUCLEOTIDE SEQUENCE [LARGE SCALE GENOMIC DNA]</scope>
    <source>
        <strain evidence="2 3">CGMCC 1.15295</strain>
    </source>
</reference>
<dbReference type="Proteomes" id="UP000598120">
    <property type="component" value="Unassembled WGS sequence"/>
</dbReference>
<evidence type="ECO:0008006" key="4">
    <source>
        <dbReference type="Google" id="ProtNLM"/>
    </source>
</evidence>
<name>A0A8J2TLL9_9FLAO</name>
<dbReference type="Pfam" id="PF13687">
    <property type="entry name" value="DUF4153"/>
    <property type="match status" value="1"/>
</dbReference>
<feature type="transmembrane region" description="Helical" evidence="1">
    <location>
        <begin position="134"/>
        <end position="154"/>
    </location>
</feature>
<accession>A0A8J2TLL9</accession>
<feature type="transmembrane region" description="Helical" evidence="1">
    <location>
        <begin position="381"/>
        <end position="402"/>
    </location>
</feature>
<feature type="transmembrane region" description="Helical" evidence="1">
    <location>
        <begin position="55"/>
        <end position="72"/>
    </location>
</feature>
<proteinExistence type="predicted"/>
<feature type="transmembrane region" description="Helical" evidence="1">
    <location>
        <begin position="246"/>
        <end position="267"/>
    </location>
</feature>
<feature type="transmembrane region" description="Helical" evidence="1">
    <location>
        <begin position="28"/>
        <end position="43"/>
    </location>
</feature>
<gene>
    <name evidence="2" type="ORF">GCM10011531_02940</name>
</gene>
<keyword evidence="1" id="KW-1133">Transmembrane helix</keyword>
<feature type="transmembrane region" description="Helical" evidence="1">
    <location>
        <begin position="316"/>
        <end position="337"/>
    </location>
</feature>
<feature type="transmembrane region" description="Helical" evidence="1">
    <location>
        <begin position="7"/>
        <end position="22"/>
    </location>
</feature>
<dbReference type="RefSeq" id="WP_188604563.1">
    <property type="nucleotide sequence ID" value="NZ_BMIC01000001.1"/>
</dbReference>
<keyword evidence="1" id="KW-0812">Transmembrane</keyword>
<feature type="transmembrane region" description="Helical" evidence="1">
    <location>
        <begin position="349"/>
        <end position="369"/>
    </location>
</feature>
<evidence type="ECO:0000256" key="1">
    <source>
        <dbReference type="SAM" id="Phobius"/>
    </source>
</evidence>
<keyword evidence="3" id="KW-1185">Reference proteome</keyword>
<dbReference type="AlphaFoldDB" id="A0A8J2TLL9"/>
<keyword evidence="1" id="KW-0472">Membrane</keyword>
<evidence type="ECO:0000313" key="3">
    <source>
        <dbReference type="Proteomes" id="UP000598120"/>
    </source>
</evidence>
<dbReference type="InterPro" id="IPR025291">
    <property type="entry name" value="DUF4153"/>
</dbReference>
<comment type="caution">
    <text evidence="2">The sequence shown here is derived from an EMBL/GenBank/DDBJ whole genome shotgun (WGS) entry which is preliminary data.</text>
</comment>
<dbReference type="EMBL" id="BMIC01000001">
    <property type="protein sequence ID" value="GFZ77072.1"/>
    <property type="molecule type" value="Genomic_DNA"/>
</dbReference>
<sequence length="502" mass="59318">MSKKRDILIVIFSTIIFTFLFHREDLGLNLFIFETIFFAWLLYSKRLQFKTRNQITVALAFITTSIATVVTHSVFSYFINYLMLVVFVGLLIYPQVKSLLNAFRISIISFFKSQIFFLESLLSTKVKGKNFGSYIWKFRMFFIPLIIIIIFIAIYSGSNPVFNDLVSSFLSFISESLLAIFKNFDFLVVFTLIVGLVISNFMYIIISNNYIENEDLKATDSLVRVKKSIKRIFSITALKNEYKAGVFLLIVLNVLLLIVNCIDLNIVWFNFQWDGYFLKQFVHEGTYLLILSILISIALVLYFFRGNLNFYQNNKLLRVLSYVWIIQNAILTLSVFVRNYRYIDYFALAYKRIGVILFLLLVLYGLYTVFVKVKDKKSAFYLFRVNAYALFIVLVFSSFINWDGLIAKYNFNNANKSFLHLNYMATLSDKALPHLDKPIEELDEIYKIQQEKFPFEEEFMRPFEYRQIINNRKKEFKTEWESKSFLEWNYAEYVAYKALFGY</sequence>
<protein>
    <recommendedName>
        <fullName evidence="4">DUF4173 domain-containing protein</fullName>
    </recommendedName>
</protein>
<organism evidence="2 3">
    <name type="scientific">Aquaticitalea lipolytica</name>
    <dbReference type="NCBI Taxonomy" id="1247562"/>
    <lineage>
        <taxon>Bacteria</taxon>
        <taxon>Pseudomonadati</taxon>
        <taxon>Bacteroidota</taxon>
        <taxon>Flavobacteriia</taxon>
        <taxon>Flavobacteriales</taxon>
        <taxon>Flavobacteriaceae</taxon>
        <taxon>Aquaticitalea</taxon>
    </lineage>
</organism>
<feature type="transmembrane region" description="Helical" evidence="1">
    <location>
        <begin position="287"/>
        <end position="304"/>
    </location>
</feature>
<feature type="transmembrane region" description="Helical" evidence="1">
    <location>
        <begin position="187"/>
        <end position="206"/>
    </location>
</feature>